<sequence>MSAGDITDHDSVAYSLIANQDPSDDDLQVRTRMSRSSLAPPTINTFAGRLRGSQRLAFLGVLSVFLLVIIWLLSNMDTYSTSAVIGQTNGKFSSYLESPVSQIYENGVGTPPEEQLPLKSDGSLRPSDLRTKVILQYDWYQKNCYDESAGQLLSRSIQDIYKKLQLLKESQEEDCQLIWNIFDSMFRIEAISAPIVLPKPFQKEVKGWLDNDEKLFQQVNEQVVFKIVSRGTFEETVFNPLRAKRPVSKPSMDPLEYIKNLTESSAPNCDFCKYKDHTAADTFGRIDNDYSASCSNTFKLAKFHGLFFPKEHHPLNLSLVQLQSLFLYTSKQWFQKAFETDSSQKYPSLMWDALPHAGASQVHPHIHGVLDAYQYVGGFESWHQVSIQYFKKYQRSFWSDFVQLHVALGLSISHGEAIALVPIVARKDHEFMILSTNLNEDVVSLIYNVMQAYLHKLGVYCFSSGAVYPKVGGGEGDTGMPVIFRIGSRGTCTSVGSDVSSLELYTINNINSDLAKTYNGLVEQVNSGETKK</sequence>
<dbReference type="EMBL" id="CAXLJM020000161">
    <property type="protein sequence ID" value="CAL8144873.1"/>
    <property type="molecule type" value="Genomic_DNA"/>
</dbReference>
<gene>
    <name evidence="2" type="ORF">ODALV1_LOCUS30323</name>
</gene>
<evidence type="ECO:0000256" key="1">
    <source>
        <dbReference type="SAM" id="Phobius"/>
    </source>
</evidence>
<keyword evidence="1" id="KW-0472">Membrane</keyword>
<dbReference type="PANTHER" id="PTHR34714">
    <property type="entry name" value="EGF-LIKE DOMAIN-CONTAINING PROTEIN"/>
    <property type="match status" value="1"/>
</dbReference>
<keyword evidence="1" id="KW-1133">Transmembrane helix</keyword>
<evidence type="ECO:0000313" key="2">
    <source>
        <dbReference type="EMBL" id="CAL8144873.1"/>
    </source>
</evidence>
<keyword evidence="1" id="KW-0812">Transmembrane</keyword>
<organism evidence="2 3">
    <name type="scientific">Orchesella dallaii</name>
    <dbReference type="NCBI Taxonomy" id="48710"/>
    <lineage>
        <taxon>Eukaryota</taxon>
        <taxon>Metazoa</taxon>
        <taxon>Ecdysozoa</taxon>
        <taxon>Arthropoda</taxon>
        <taxon>Hexapoda</taxon>
        <taxon>Collembola</taxon>
        <taxon>Entomobryomorpha</taxon>
        <taxon>Entomobryoidea</taxon>
        <taxon>Orchesellidae</taxon>
        <taxon>Orchesellinae</taxon>
        <taxon>Orchesella</taxon>
    </lineage>
</organism>
<dbReference type="Proteomes" id="UP001642540">
    <property type="component" value="Unassembled WGS sequence"/>
</dbReference>
<comment type="caution">
    <text evidence="2">The sequence shown here is derived from an EMBL/GenBank/DDBJ whole genome shotgun (WGS) entry which is preliminary data.</text>
</comment>
<reference evidence="2 3" key="1">
    <citation type="submission" date="2024-08" db="EMBL/GenBank/DDBJ databases">
        <authorList>
            <person name="Cucini C."/>
            <person name="Frati F."/>
        </authorList>
    </citation>
    <scope>NUCLEOTIDE SEQUENCE [LARGE SCALE GENOMIC DNA]</scope>
</reference>
<dbReference type="SUPFAM" id="SSF54197">
    <property type="entry name" value="HIT-like"/>
    <property type="match status" value="1"/>
</dbReference>
<keyword evidence="3" id="KW-1185">Reference proteome</keyword>
<accession>A0ABP1S6S3</accession>
<protein>
    <submittedName>
        <fullName evidence="2">Uncharacterized protein</fullName>
    </submittedName>
</protein>
<proteinExistence type="predicted"/>
<feature type="transmembrane region" description="Helical" evidence="1">
    <location>
        <begin position="56"/>
        <end position="74"/>
    </location>
</feature>
<evidence type="ECO:0000313" key="3">
    <source>
        <dbReference type="Proteomes" id="UP001642540"/>
    </source>
</evidence>
<dbReference type="PANTHER" id="PTHR34714:SF3">
    <property type="match status" value="1"/>
</dbReference>
<name>A0ABP1S6S3_9HEXA</name>
<dbReference type="InterPro" id="IPR036265">
    <property type="entry name" value="HIT-like_sf"/>
</dbReference>